<proteinExistence type="inferred from homology"/>
<keyword evidence="8" id="KW-0472">Membrane</keyword>
<keyword evidence="6" id="KW-0677">Repeat</keyword>
<evidence type="ECO:0000256" key="7">
    <source>
        <dbReference type="ARBA" id="ARBA00022989"/>
    </source>
</evidence>
<evidence type="ECO:0000256" key="6">
    <source>
        <dbReference type="ARBA" id="ARBA00022737"/>
    </source>
</evidence>
<keyword evidence="7" id="KW-1133">Transmembrane helix</keyword>
<dbReference type="HOGENOM" id="CLU_308056_0_0_1"/>
<dbReference type="Pfam" id="PF00560">
    <property type="entry name" value="LRR_1"/>
    <property type="match status" value="5"/>
</dbReference>
<dbReference type="InterPro" id="IPR013824">
    <property type="entry name" value="Topo_IA_cen_sub1"/>
</dbReference>
<evidence type="ECO:0000256" key="11">
    <source>
        <dbReference type="SAM" id="MobiDB-lite"/>
    </source>
</evidence>
<keyword evidence="3" id="KW-0433">Leucine-rich repeat</keyword>
<dbReference type="GO" id="GO:0016020">
    <property type="term" value="C:membrane"/>
    <property type="evidence" value="ECO:0007669"/>
    <property type="project" value="UniProtKB-SubCell"/>
</dbReference>
<keyword evidence="13" id="KW-1185">Reference proteome</keyword>
<keyword evidence="4" id="KW-0812">Transmembrane</keyword>
<dbReference type="InterPro" id="IPR046956">
    <property type="entry name" value="RLP23-like"/>
</dbReference>
<dbReference type="Gene3D" id="3.80.10.10">
    <property type="entry name" value="Ribonuclease Inhibitor"/>
    <property type="match status" value="2"/>
</dbReference>
<reference evidence="12 13" key="1">
    <citation type="journal article" date="2011" name="Science">
        <title>The Selaginella genome identifies genetic changes associated with the evolution of vascular plants.</title>
        <authorList>
            <person name="Banks J.A."/>
            <person name="Nishiyama T."/>
            <person name="Hasebe M."/>
            <person name="Bowman J.L."/>
            <person name="Gribskov M."/>
            <person name="dePamphilis C."/>
            <person name="Albert V.A."/>
            <person name="Aono N."/>
            <person name="Aoyama T."/>
            <person name="Ambrose B.A."/>
            <person name="Ashton N.W."/>
            <person name="Axtell M.J."/>
            <person name="Barker E."/>
            <person name="Barker M.S."/>
            <person name="Bennetzen J.L."/>
            <person name="Bonawitz N.D."/>
            <person name="Chapple C."/>
            <person name="Cheng C."/>
            <person name="Correa L.G."/>
            <person name="Dacre M."/>
            <person name="DeBarry J."/>
            <person name="Dreyer I."/>
            <person name="Elias M."/>
            <person name="Engstrom E.M."/>
            <person name="Estelle M."/>
            <person name="Feng L."/>
            <person name="Finet C."/>
            <person name="Floyd S.K."/>
            <person name="Frommer W.B."/>
            <person name="Fujita T."/>
            <person name="Gramzow L."/>
            <person name="Gutensohn M."/>
            <person name="Harholt J."/>
            <person name="Hattori M."/>
            <person name="Heyl A."/>
            <person name="Hirai T."/>
            <person name="Hiwatashi Y."/>
            <person name="Ishikawa M."/>
            <person name="Iwata M."/>
            <person name="Karol K.G."/>
            <person name="Koehler B."/>
            <person name="Kolukisaoglu U."/>
            <person name="Kubo M."/>
            <person name="Kurata T."/>
            <person name="Lalonde S."/>
            <person name="Li K."/>
            <person name="Li Y."/>
            <person name="Litt A."/>
            <person name="Lyons E."/>
            <person name="Manning G."/>
            <person name="Maruyama T."/>
            <person name="Michael T.P."/>
            <person name="Mikami K."/>
            <person name="Miyazaki S."/>
            <person name="Morinaga S."/>
            <person name="Murata T."/>
            <person name="Mueller-Roeber B."/>
            <person name="Nelson D.R."/>
            <person name="Obara M."/>
            <person name="Oguri Y."/>
            <person name="Olmstead R.G."/>
            <person name="Onodera N."/>
            <person name="Petersen B.L."/>
            <person name="Pils B."/>
            <person name="Prigge M."/>
            <person name="Rensing S.A."/>
            <person name="Riano-Pachon D.M."/>
            <person name="Roberts A.W."/>
            <person name="Sato Y."/>
            <person name="Scheller H.V."/>
            <person name="Schulz B."/>
            <person name="Schulz C."/>
            <person name="Shakirov E.V."/>
            <person name="Shibagaki N."/>
            <person name="Shinohara N."/>
            <person name="Shippen D.E."/>
            <person name="Soerensen I."/>
            <person name="Sotooka R."/>
            <person name="Sugimoto N."/>
            <person name="Sugita M."/>
            <person name="Sumikawa N."/>
            <person name="Tanurdzic M."/>
            <person name="Theissen G."/>
            <person name="Ulvskov P."/>
            <person name="Wakazuki S."/>
            <person name="Weng J.K."/>
            <person name="Willats W.W."/>
            <person name="Wipf D."/>
            <person name="Wolf P.G."/>
            <person name="Yang L."/>
            <person name="Zimmer A.D."/>
            <person name="Zhu Q."/>
            <person name="Mitros T."/>
            <person name="Hellsten U."/>
            <person name="Loque D."/>
            <person name="Otillar R."/>
            <person name="Salamov A."/>
            <person name="Schmutz J."/>
            <person name="Shapiro H."/>
            <person name="Lindquist E."/>
            <person name="Lucas S."/>
            <person name="Rokhsar D."/>
            <person name="Grigoriev I.V."/>
        </authorList>
    </citation>
    <scope>NUCLEOTIDE SEQUENCE [LARGE SCALE GENOMIC DNA]</scope>
</reference>
<evidence type="ECO:0000256" key="1">
    <source>
        <dbReference type="ARBA" id="ARBA00004479"/>
    </source>
</evidence>
<feature type="region of interest" description="Disordered" evidence="11">
    <location>
        <begin position="680"/>
        <end position="705"/>
    </location>
</feature>
<sequence>MVKIRRKSSRSQKKAEVVEAIAWHILEMIKLEGIMKKGLSKSAGRIQSAAGLEKEIDRSLRRDFSIDSKGQVSFPARLVSYNGVKLDQFSLTAGDAEAVDVCFRGRMVAAFLSRYFSEDVDYGFTANMEEQQLDAVSSGNMKWNAVCSSSGQTSTTKNLLAISHRLNLFGLTLLLEEYPGQLGSDYIFGSIPEELGNCSKLEEIYIEPNNIIESFIPLSLTLLPLLKVLSLTHLNGTGAIPKEVWNLTHLEELTLRHCSLTGSLPPQLGVQFRILDLSNNFLSGDPSFSSLDLSYNMFCGSIPVSLGQMGGLTSLDLSNNGFTGNKFNGHMPPISRDMDYLDLSENMLTEEIPRISIGPSSDVFKNMTSLLYVSLSHNKFEGSISQLDAFKHANLSPQQWRPLMLMVKGKERQFPYFDLSNTILDLSSNQLMGVIPPSLGELDKLHILNLFNNHFSGNIPQTLGKIVQLKQLDFFFNNIIRPIPNALQELHSLSSLNLSFNRLQGKIPFGHGQMSTFEKSSYLENPSLCGKPLDKECPSNNIVWDFRAKGDGTNHLPHCSIQNAGCSTVSLRFFIAERYTSSGELSRSRGLPLPTMVRELEQTRFVKARKGRLSVQRVENWLQSRKAVPACGRSVQILIPSFRRANILTRVSQVSIGISRVTSSEERRGMLLMAVCGCTTPTEELPTSRPPPRSRRKSSAITAARLSNADPEIARKLEELNQLRRDSKTRTLNAPLQKKYDDLENSLNKCKDDLRDLQRKAVTASPSQLRSKYEALGDELKKYKQDLEALHSETQSADSESLQKKYEALQFVLLRYRKDIEDELQKCWTQLKLLHLESQLASPTHVTSFDDGGEGEGEGEGDGESEAGGDETSACKGSETESEADKLRLVPLALERNPRRPRCALLWKPPLPDSRDKTKHYDERKLLEHLTCRKRRLGYRSKPPKYFPQCEVENCGDSF</sequence>
<dbReference type="Proteomes" id="UP000001514">
    <property type="component" value="Unassembled WGS sequence"/>
</dbReference>
<feature type="compositionally biased region" description="Acidic residues" evidence="11">
    <location>
        <begin position="851"/>
        <end position="869"/>
    </location>
</feature>
<feature type="region of interest" description="Disordered" evidence="11">
    <location>
        <begin position="844"/>
        <end position="892"/>
    </location>
</feature>
<evidence type="ECO:0000256" key="2">
    <source>
        <dbReference type="ARBA" id="ARBA00009592"/>
    </source>
</evidence>
<dbReference type="PANTHER" id="PTHR48063">
    <property type="entry name" value="LRR RECEPTOR-LIKE KINASE"/>
    <property type="match status" value="1"/>
</dbReference>
<evidence type="ECO:0000256" key="4">
    <source>
        <dbReference type="ARBA" id="ARBA00022692"/>
    </source>
</evidence>
<dbReference type="InterPro" id="IPR001611">
    <property type="entry name" value="Leu-rich_rpt"/>
</dbReference>
<comment type="similarity">
    <text evidence="2">Belongs to the RLP family.</text>
</comment>
<dbReference type="KEGG" id="smo:SELMODRAFT_415750"/>
<evidence type="ECO:0000313" key="13">
    <source>
        <dbReference type="Proteomes" id="UP000001514"/>
    </source>
</evidence>
<dbReference type="InterPro" id="IPR032675">
    <property type="entry name" value="LRR_dom_sf"/>
</dbReference>
<evidence type="ECO:0000256" key="9">
    <source>
        <dbReference type="ARBA" id="ARBA00023180"/>
    </source>
</evidence>
<dbReference type="AlphaFoldDB" id="D8RX45"/>
<dbReference type="Gramene" id="EFJ23191">
    <property type="protein sequence ID" value="EFJ23191"/>
    <property type="gene ID" value="SELMODRAFT_415750"/>
</dbReference>
<dbReference type="Gene3D" id="1.10.460.10">
    <property type="entry name" value="Topoisomerase I, domain 2"/>
    <property type="match status" value="1"/>
</dbReference>
<evidence type="ECO:0000256" key="8">
    <source>
        <dbReference type="ARBA" id="ARBA00023136"/>
    </source>
</evidence>
<dbReference type="FunFam" id="3.80.10.10:FF:000111">
    <property type="entry name" value="LRR receptor-like serine/threonine-protein kinase ERECTA"/>
    <property type="match status" value="1"/>
</dbReference>
<dbReference type="EMBL" id="GL377593">
    <property type="protein sequence ID" value="EFJ23191.1"/>
    <property type="molecule type" value="Genomic_DNA"/>
</dbReference>
<comment type="subcellular location">
    <subcellularLocation>
        <location evidence="1">Membrane</location>
        <topology evidence="1">Single-pass type I membrane protein</topology>
    </subcellularLocation>
</comment>
<keyword evidence="9" id="KW-0325">Glycoprotein</keyword>
<dbReference type="InParanoid" id="D8RX45"/>
<evidence type="ECO:0000313" key="12">
    <source>
        <dbReference type="EMBL" id="EFJ23191.1"/>
    </source>
</evidence>
<evidence type="ECO:0000256" key="5">
    <source>
        <dbReference type="ARBA" id="ARBA00022729"/>
    </source>
</evidence>
<gene>
    <name evidence="12" type="ORF">SELMODRAFT_415750</name>
</gene>
<evidence type="ECO:0000256" key="10">
    <source>
        <dbReference type="SAM" id="Coils"/>
    </source>
</evidence>
<keyword evidence="10" id="KW-0175">Coiled coil</keyword>
<keyword evidence="5" id="KW-0732">Signal</keyword>
<feature type="coiled-coil region" evidence="10">
    <location>
        <begin position="740"/>
        <end position="800"/>
    </location>
</feature>
<dbReference type="SUPFAM" id="SSF52058">
    <property type="entry name" value="L domain-like"/>
    <property type="match status" value="1"/>
</dbReference>
<name>D8RX45_SELML</name>
<accession>D8RX45</accession>
<evidence type="ECO:0000256" key="3">
    <source>
        <dbReference type="ARBA" id="ARBA00022614"/>
    </source>
</evidence>
<protein>
    <submittedName>
        <fullName evidence="12">Uncharacterized protein</fullName>
    </submittedName>
</protein>
<organism evidence="13">
    <name type="scientific">Selaginella moellendorffii</name>
    <name type="common">Spikemoss</name>
    <dbReference type="NCBI Taxonomy" id="88036"/>
    <lineage>
        <taxon>Eukaryota</taxon>
        <taxon>Viridiplantae</taxon>
        <taxon>Streptophyta</taxon>
        <taxon>Embryophyta</taxon>
        <taxon>Tracheophyta</taxon>
        <taxon>Lycopodiopsida</taxon>
        <taxon>Selaginellales</taxon>
        <taxon>Selaginellaceae</taxon>
        <taxon>Selaginella</taxon>
    </lineage>
</organism>